<dbReference type="EMBL" id="LECW02000067">
    <property type="protein sequence ID" value="KRT88345.1"/>
    <property type="molecule type" value="Genomic_DNA"/>
</dbReference>
<evidence type="ECO:0000313" key="9">
    <source>
        <dbReference type="EMBL" id="KRT88345.1"/>
    </source>
</evidence>
<accession>A0A0T6BIL7</accession>
<reference evidence="9 10" key="1">
    <citation type="journal article" date="2015" name="Int. J. Syst. Evol. Microbiol.">
        <title>Bacillus glycinifermentans sp. nov., isolated from fermented soybean paste.</title>
        <authorList>
            <person name="Kim S.J."/>
            <person name="Dunlap C.A."/>
            <person name="Kwon S.W."/>
            <person name="Rooney A.P."/>
        </authorList>
    </citation>
    <scope>NUCLEOTIDE SEQUENCE [LARGE SCALE GENOMIC DNA]</scope>
    <source>
        <strain evidence="9 10">GO-13</strain>
    </source>
</reference>
<organism evidence="9 10">
    <name type="scientific">Bacillus glycinifermentans</name>
    <dbReference type="NCBI Taxonomy" id="1664069"/>
    <lineage>
        <taxon>Bacteria</taxon>
        <taxon>Bacillati</taxon>
        <taxon>Bacillota</taxon>
        <taxon>Bacilli</taxon>
        <taxon>Bacillales</taxon>
        <taxon>Bacillaceae</taxon>
        <taxon>Bacillus</taxon>
    </lineage>
</organism>
<keyword evidence="4" id="KW-0418">Kinase</keyword>
<dbReference type="STRING" id="1664069.BGLY_4094"/>
<dbReference type="GO" id="GO:0016301">
    <property type="term" value="F:kinase activity"/>
    <property type="evidence" value="ECO:0007669"/>
    <property type="project" value="UniProtKB-KW"/>
</dbReference>
<keyword evidence="2" id="KW-0808">Transferase</keyword>
<evidence type="ECO:0000256" key="5">
    <source>
        <dbReference type="ARBA" id="ARBA00022840"/>
    </source>
</evidence>
<dbReference type="Pfam" id="PF07005">
    <property type="entry name" value="SBD_N"/>
    <property type="match status" value="1"/>
</dbReference>
<gene>
    <name evidence="9" type="ORF">AB447_208075</name>
</gene>
<dbReference type="Proteomes" id="UP000036168">
    <property type="component" value="Unassembled WGS sequence"/>
</dbReference>
<dbReference type="InterPro" id="IPR042213">
    <property type="entry name" value="NBD_C_sf"/>
</dbReference>
<protein>
    <recommendedName>
        <fullName evidence="11">Four-carbon acid sugar kinase family protein</fullName>
    </recommendedName>
</protein>
<evidence type="ECO:0000256" key="6">
    <source>
        <dbReference type="ARBA" id="ARBA00023277"/>
    </source>
</evidence>
<evidence type="ECO:0000256" key="2">
    <source>
        <dbReference type="ARBA" id="ARBA00022679"/>
    </source>
</evidence>
<keyword evidence="3" id="KW-0547">Nucleotide-binding</keyword>
<dbReference type="Pfam" id="PF17042">
    <property type="entry name" value="NBD_C"/>
    <property type="match status" value="1"/>
</dbReference>
<evidence type="ECO:0000256" key="1">
    <source>
        <dbReference type="ARBA" id="ARBA00005715"/>
    </source>
</evidence>
<evidence type="ECO:0000259" key="7">
    <source>
        <dbReference type="Pfam" id="PF07005"/>
    </source>
</evidence>
<evidence type="ECO:0000256" key="4">
    <source>
        <dbReference type="ARBA" id="ARBA00022777"/>
    </source>
</evidence>
<dbReference type="RefSeq" id="WP_048354366.1">
    <property type="nucleotide sequence ID" value="NZ_JAQCPU010000003.1"/>
</dbReference>
<feature type="domain" description="Four-carbon acid sugar kinase N-terminal" evidence="7">
    <location>
        <begin position="6"/>
        <end position="228"/>
    </location>
</feature>
<evidence type="ECO:0000256" key="3">
    <source>
        <dbReference type="ARBA" id="ARBA00022741"/>
    </source>
</evidence>
<evidence type="ECO:0000259" key="8">
    <source>
        <dbReference type="Pfam" id="PF17042"/>
    </source>
</evidence>
<dbReference type="Gene3D" id="3.40.50.10840">
    <property type="entry name" value="Putative sugar-binding, N-terminal domain"/>
    <property type="match status" value="1"/>
</dbReference>
<dbReference type="SUPFAM" id="SSF142764">
    <property type="entry name" value="YgbK-like"/>
    <property type="match status" value="1"/>
</dbReference>
<dbReference type="GO" id="GO:0005524">
    <property type="term" value="F:ATP binding"/>
    <property type="evidence" value="ECO:0007669"/>
    <property type="project" value="UniProtKB-KW"/>
</dbReference>
<dbReference type="InterPro" id="IPR031475">
    <property type="entry name" value="NBD_C"/>
</dbReference>
<dbReference type="AlphaFoldDB" id="A0A0T6BIL7"/>
<dbReference type="InterPro" id="IPR037051">
    <property type="entry name" value="4-carb_acid_sugar_kinase_N_sf"/>
</dbReference>
<feature type="domain" description="Four-carbon acid sugar kinase nucleotide binding" evidence="8">
    <location>
        <begin position="253"/>
        <end position="414"/>
    </location>
</feature>
<comment type="caution">
    <text evidence="9">The sequence shown here is derived from an EMBL/GenBank/DDBJ whole genome shotgun (WGS) entry which is preliminary data.</text>
</comment>
<dbReference type="InterPro" id="IPR010737">
    <property type="entry name" value="4-carb_acid_sugar_kinase_N"/>
</dbReference>
<evidence type="ECO:0008006" key="11">
    <source>
        <dbReference type="Google" id="ProtNLM"/>
    </source>
</evidence>
<name>A0A0T6BIL7_9BACI</name>
<proteinExistence type="inferred from homology"/>
<comment type="similarity">
    <text evidence="1">Belongs to the four-carbon acid sugar kinase family.</text>
</comment>
<keyword evidence="6" id="KW-0119">Carbohydrate metabolism</keyword>
<dbReference type="Gene3D" id="3.40.980.20">
    <property type="entry name" value="Four-carbon acid sugar kinase, nucleotide binding domain"/>
    <property type="match status" value="1"/>
</dbReference>
<keyword evidence="5" id="KW-0067">ATP-binding</keyword>
<evidence type="ECO:0000313" key="10">
    <source>
        <dbReference type="Proteomes" id="UP000036168"/>
    </source>
</evidence>
<sequence length="426" mass="46540">MKTLKIAIIADDLTGANDCGGQLVHYGMDVSVKLDAEFTRRETDGAVIFNTDSRSLSAAEAKAAVKNISEHISRQSFDIVYKKIDSTMRGNIGAELQAMVEAFQPDFVLVAPGYPQHGRQVIGGVHYVNGAKLEETEAANDPKTPVAESNIQRLIEKQTRKKSGHLSYEDIRCGYGHVRNKLERFQAEGISYVTADSVHESDLQDLAFILRSLPYSIILAGSAGLMSCLPKAFNLKERKPGQTVPSSGLPIMFIVGSMSRTGRKQLQELFTARLAEKVEMRSERMLFGEGEKRNEFERLKKRAADVRRRSKHIVLCTSDNAAETQKIGESRGLTPVQTSNAVSGALGEVAGELIQAFHMNRLFLTGGDTAYQVLRQLGVHEIRLLDEVEPGIPLGSAGEDLYIVTKAGNFGSRSVMASAAIKLQGG</sequence>